<dbReference type="CDD" id="cd23576">
    <property type="entry name" value="TFP_LU_ECD_BAMBI"/>
    <property type="match status" value="1"/>
</dbReference>
<gene>
    <name evidence="5" type="ORF">CUNI_LOCUS20330</name>
</gene>
<feature type="region of interest" description="Disordered" evidence="1">
    <location>
        <begin position="107"/>
        <end position="126"/>
    </location>
</feature>
<dbReference type="OrthoDB" id="5914644at2759"/>
<comment type="caution">
    <text evidence="5">The sequence shown here is derived from an EMBL/GenBank/DDBJ whole genome shotgun (WGS) entry which is preliminary data.</text>
</comment>
<evidence type="ECO:0000259" key="3">
    <source>
        <dbReference type="Pfam" id="PF06211"/>
    </source>
</evidence>
<proteinExistence type="predicted"/>
<keyword evidence="2" id="KW-0812">Transmembrane</keyword>
<evidence type="ECO:0000256" key="1">
    <source>
        <dbReference type="SAM" id="MobiDB-lite"/>
    </source>
</evidence>
<evidence type="ECO:0000313" key="6">
    <source>
        <dbReference type="Proteomes" id="UP000678393"/>
    </source>
</evidence>
<dbReference type="Proteomes" id="UP000678393">
    <property type="component" value="Unassembled WGS sequence"/>
</dbReference>
<name>A0A8S4A3C8_9EUPU</name>
<feature type="domain" description="BMP and activin membrane-bound inhibitor C-terminal" evidence="4">
    <location>
        <begin position="129"/>
        <end position="198"/>
    </location>
</feature>
<keyword evidence="6" id="KW-1185">Reference proteome</keyword>
<protein>
    <recommendedName>
        <fullName evidence="7">BMP and activin membrane-bound inhibitor homolog</fullName>
    </recommendedName>
</protein>
<dbReference type="Pfam" id="PF19337">
    <property type="entry name" value="BAMBI_C"/>
    <property type="match status" value="1"/>
</dbReference>
<evidence type="ECO:0008006" key="7">
    <source>
        <dbReference type="Google" id="ProtNLM"/>
    </source>
</evidence>
<evidence type="ECO:0000256" key="2">
    <source>
        <dbReference type="SAM" id="Phobius"/>
    </source>
</evidence>
<evidence type="ECO:0000313" key="5">
    <source>
        <dbReference type="EMBL" id="CAG5134772.1"/>
    </source>
</evidence>
<sequence>DLRCYCNESGCVSTGYMCKSSAGQCFTSVEIREEAAHQIHGCLDSLPVELQTTCKVGVDVISASKASLASGNMPFLLCCTEHMCNYREDIDISIILTPKYNGTFQRGSSTTSDDSAVYSKNHHSNSDDDRELWFKAAVIAVPIAGGFILVLLVLLAMRMLRTDTRHHRRLIHIRREHSLTKAHMYISDHFSSKSSKQQFSLFSGNPGFKSAQTYTGKVATGSGSSYMSNCHCTSTCFCDSTSSCCNHPLHSDSIKTADPHSALHLGNHCHAPLACSSHRRHPSYIPCSTSGESHGGSTVNNCTRPCSFFPDPSTSQTSNRDIHGKTDSVCHIVPRTIAMLDLNRTHSERDYKSQPMIPWETSSLSGPIADV</sequence>
<dbReference type="AlphaFoldDB" id="A0A8S4A3C8"/>
<dbReference type="InterPro" id="IPR045806">
    <property type="entry name" value="BAMBI_C"/>
</dbReference>
<evidence type="ECO:0000259" key="4">
    <source>
        <dbReference type="Pfam" id="PF19337"/>
    </source>
</evidence>
<organism evidence="5 6">
    <name type="scientific">Candidula unifasciata</name>
    <dbReference type="NCBI Taxonomy" id="100452"/>
    <lineage>
        <taxon>Eukaryota</taxon>
        <taxon>Metazoa</taxon>
        <taxon>Spiralia</taxon>
        <taxon>Lophotrochozoa</taxon>
        <taxon>Mollusca</taxon>
        <taxon>Gastropoda</taxon>
        <taxon>Heterobranchia</taxon>
        <taxon>Euthyneura</taxon>
        <taxon>Panpulmonata</taxon>
        <taxon>Eupulmonata</taxon>
        <taxon>Stylommatophora</taxon>
        <taxon>Helicina</taxon>
        <taxon>Helicoidea</taxon>
        <taxon>Geomitridae</taxon>
        <taxon>Candidula</taxon>
    </lineage>
</organism>
<dbReference type="InterPro" id="IPR045807">
    <property type="entry name" value="BAMBI_N"/>
</dbReference>
<dbReference type="Pfam" id="PF06211">
    <property type="entry name" value="BAMBI"/>
    <property type="match status" value="1"/>
</dbReference>
<dbReference type="EMBL" id="CAJHNH020007556">
    <property type="protein sequence ID" value="CAG5134772.1"/>
    <property type="molecule type" value="Genomic_DNA"/>
</dbReference>
<reference evidence="5" key="1">
    <citation type="submission" date="2021-04" db="EMBL/GenBank/DDBJ databases">
        <authorList>
            <consortium name="Molecular Ecology Group"/>
        </authorList>
    </citation>
    <scope>NUCLEOTIDE SEQUENCE</scope>
</reference>
<feature type="domain" description="BMP and activin membrane-bound inhibitor N-terminal" evidence="3">
    <location>
        <begin position="2"/>
        <end position="88"/>
    </location>
</feature>
<accession>A0A8S4A3C8</accession>
<keyword evidence="2" id="KW-1133">Transmembrane helix</keyword>
<dbReference type="SUPFAM" id="SSF57302">
    <property type="entry name" value="Snake toxin-like"/>
    <property type="match status" value="1"/>
</dbReference>
<feature type="non-terminal residue" evidence="5">
    <location>
        <position position="371"/>
    </location>
</feature>
<keyword evidence="2" id="KW-0472">Membrane</keyword>
<feature type="transmembrane region" description="Helical" evidence="2">
    <location>
        <begin position="132"/>
        <end position="160"/>
    </location>
</feature>
<dbReference type="InterPro" id="IPR045860">
    <property type="entry name" value="Snake_toxin-like_sf"/>
</dbReference>
<dbReference type="Gene3D" id="2.10.60.10">
    <property type="entry name" value="CD59"/>
    <property type="match status" value="1"/>
</dbReference>